<keyword evidence="2" id="KW-1185">Reference proteome</keyword>
<evidence type="ECO:0000313" key="2">
    <source>
        <dbReference type="Proteomes" id="UP001597260"/>
    </source>
</evidence>
<protein>
    <submittedName>
        <fullName evidence="1">Uncharacterized protein</fullName>
    </submittedName>
</protein>
<sequence>MLDVVQAALGLISREVRAISFDQDSGQINLYIAVYERNAQVDEDVEDLVFELEALQDGPVVIESHVFVGAPNAEWSGNSGRRVYLAKET</sequence>
<comment type="caution">
    <text evidence="1">The sequence shown here is derived from an EMBL/GenBank/DDBJ whole genome shotgun (WGS) entry which is preliminary data.</text>
</comment>
<name>A0ABW3YEJ9_9ACTN</name>
<dbReference type="EMBL" id="JBHTMP010000018">
    <property type="protein sequence ID" value="MFD1322245.1"/>
    <property type="molecule type" value="Genomic_DNA"/>
</dbReference>
<accession>A0ABW3YEJ9</accession>
<dbReference type="Proteomes" id="UP001597260">
    <property type="component" value="Unassembled WGS sequence"/>
</dbReference>
<organism evidence="1 2">
    <name type="scientific">Micromonospora sonneratiae</name>
    <dbReference type="NCBI Taxonomy" id="1184706"/>
    <lineage>
        <taxon>Bacteria</taxon>
        <taxon>Bacillati</taxon>
        <taxon>Actinomycetota</taxon>
        <taxon>Actinomycetes</taxon>
        <taxon>Micromonosporales</taxon>
        <taxon>Micromonosporaceae</taxon>
        <taxon>Micromonospora</taxon>
    </lineage>
</organism>
<proteinExistence type="predicted"/>
<gene>
    <name evidence="1" type="ORF">ACFQ4H_14200</name>
</gene>
<evidence type="ECO:0000313" key="1">
    <source>
        <dbReference type="EMBL" id="MFD1322245.1"/>
    </source>
</evidence>
<reference evidence="2" key="1">
    <citation type="journal article" date="2019" name="Int. J. Syst. Evol. Microbiol.">
        <title>The Global Catalogue of Microorganisms (GCM) 10K type strain sequencing project: providing services to taxonomists for standard genome sequencing and annotation.</title>
        <authorList>
            <consortium name="The Broad Institute Genomics Platform"/>
            <consortium name="The Broad Institute Genome Sequencing Center for Infectious Disease"/>
            <person name="Wu L."/>
            <person name="Ma J."/>
        </authorList>
    </citation>
    <scope>NUCLEOTIDE SEQUENCE [LARGE SCALE GENOMIC DNA]</scope>
    <source>
        <strain evidence="2">JCM 31037</strain>
    </source>
</reference>